<keyword evidence="4" id="KW-1185">Reference proteome</keyword>
<gene>
    <name evidence="3" type="ORF">AGLY_018234</name>
</gene>
<protein>
    <submittedName>
        <fullName evidence="3">Uncharacterized protein</fullName>
    </submittedName>
</protein>
<dbReference type="OrthoDB" id="6628586at2759"/>
<dbReference type="AlphaFoldDB" id="A0A6G0ST20"/>
<evidence type="ECO:0000313" key="4">
    <source>
        <dbReference type="Proteomes" id="UP000475862"/>
    </source>
</evidence>
<evidence type="ECO:0000256" key="2">
    <source>
        <dbReference type="SAM" id="MobiDB-lite"/>
    </source>
</evidence>
<proteinExistence type="predicted"/>
<organism evidence="3 4">
    <name type="scientific">Aphis glycines</name>
    <name type="common">Soybean aphid</name>
    <dbReference type="NCBI Taxonomy" id="307491"/>
    <lineage>
        <taxon>Eukaryota</taxon>
        <taxon>Metazoa</taxon>
        <taxon>Ecdysozoa</taxon>
        <taxon>Arthropoda</taxon>
        <taxon>Hexapoda</taxon>
        <taxon>Insecta</taxon>
        <taxon>Pterygota</taxon>
        <taxon>Neoptera</taxon>
        <taxon>Paraneoptera</taxon>
        <taxon>Hemiptera</taxon>
        <taxon>Sternorrhyncha</taxon>
        <taxon>Aphidomorpha</taxon>
        <taxon>Aphidoidea</taxon>
        <taxon>Aphididae</taxon>
        <taxon>Aphidini</taxon>
        <taxon>Aphis</taxon>
        <taxon>Aphis</taxon>
    </lineage>
</organism>
<dbReference type="Proteomes" id="UP000475862">
    <property type="component" value="Unassembled WGS sequence"/>
</dbReference>
<comment type="caution">
    <text evidence="3">The sequence shown here is derived from an EMBL/GenBank/DDBJ whole genome shotgun (WGS) entry which is preliminary data.</text>
</comment>
<dbReference type="PANTHER" id="PTHR10773:SF19">
    <property type="match status" value="1"/>
</dbReference>
<accession>A0A6G0ST20</accession>
<sequence length="831" mass="96310">MTSRSKRLVNAAMTACQVEKRRFIPLAKKEDFTDSIKLNNAVFNQIMSNKNPVLDNNDINNENLIDSLTDYSRNTVDWLPPNEKNKNNIVINDTDSIDHRILNTPSCSRVLVFDSTNNTSNKNEVLLECFETTHVSKSPTPEQLDLQCVFLDSGAGKSVQCNPCKIGKCVNKCYDKFTEEEREHIFNNFWGLNDYQRQRDFLINCTKETEIKRKRTKKDISRRNVTFNYYLSYNSNERKVCQQLLLKTLDMSQKCLRYILKNKTPINTSPKDRRGKNVPKNKTSDDKLSAVHTFIQSLPAVPSHYCRSSSNKKYLPSDINNASRLYVIYVDFCLKNGHNVVSTRVFLNIFREYNIGFHKPKKDKCRVCMKFENITEPVNSQEQECYEKHLSDKEKCKEMFFFDQQLSKAMGNFCSTSFDLQDVLNTPYAPNVMNLYYSRKYSFYNCTVYESGFQNAFAYLWGEIDGQYMFSDNAARLIATEIYTKQKPYLIQYCINKKLKSTGNTNELRASRNLKGTITLNDIDSTLSEEERNLILIEAKANKNDFKQLERAAQISESSDSSPDIISKDNKSIPGSFSDITKDNLRLYDNLNTSTSSFLNRTESILENANTTYQNLQKEKPETYQNTFKDLNTDNTSNNIYEKLNFNQTENSENKEGQLINLNKSTNNINSNETSETTIFDDNSTIIITNKQTNDNLNSDIHSISLNKTTQKMNDKILMIRPDHFSGNEDVRKYFKQYEKAADVNGWKDEDKVRFLSAFVKRLETRRQGDTESIMSFVTEIENICRQLNKNMNEDEICTYILKGLKETVLHAISLHDNRYLKALKKKSKQI</sequence>
<evidence type="ECO:0000313" key="3">
    <source>
        <dbReference type="EMBL" id="KAE9521412.1"/>
    </source>
</evidence>
<dbReference type="EMBL" id="VYZN01002959">
    <property type="protein sequence ID" value="KAE9521412.1"/>
    <property type="molecule type" value="Genomic_DNA"/>
</dbReference>
<name>A0A6G0ST20_APHGL</name>
<feature type="region of interest" description="Disordered" evidence="2">
    <location>
        <begin position="266"/>
        <end position="287"/>
    </location>
</feature>
<reference evidence="3 4" key="1">
    <citation type="submission" date="2019-08" db="EMBL/GenBank/DDBJ databases">
        <title>The genome of the soybean aphid Biotype 1, its phylome, world population structure and adaptation to the North American continent.</title>
        <authorList>
            <person name="Giordano R."/>
            <person name="Donthu R.K."/>
            <person name="Hernandez A.G."/>
            <person name="Wright C.L."/>
            <person name="Zimin A.V."/>
        </authorList>
    </citation>
    <scope>NUCLEOTIDE SEQUENCE [LARGE SCALE GENOMIC DNA]</scope>
    <source>
        <tissue evidence="3">Whole aphids</tissue>
    </source>
</reference>
<keyword evidence="1" id="KW-0175">Coiled coil</keyword>
<feature type="coiled-coil region" evidence="1">
    <location>
        <begin position="599"/>
        <end position="626"/>
    </location>
</feature>
<evidence type="ECO:0000256" key="1">
    <source>
        <dbReference type="SAM" id="Coils"/>
    </source>
</evidence>
<dbReference type="PANTHER" id="PTHR10773">
    <property type="entry name" value="DNA-DIRECTED RNA POLYMERASES I, II, AND III SUBUNIT RPABC2"/>
    <property type="match status" value="1"/>
</dbReference>